<reference evidence="3" key="1">
    <citation type="submission" date="2023-03" db="EMBL/GenBank/DDBJ databases">
        <title>Massive genome expansion in bonnet fungi (Mycena s.s.) driven by repeated elements and novel gene families across ecological guilds.</title>
        <authorList>
            <consortium name="Lawrence Berkeley National Laboratory"/>
            <person name="Harder C.B."/>
            <person name="Miyauchi S."/>
            <person name="Viragh M."/>
            <person name="Kuo A."/>
            <person name="Thoen E."/>
            <person name="Andreopoulos B."/>
            <person name="Lu D."/>
            <person name="Skrede I."/>
            <person name="Drula E."/>
            <person name="Henrissat B."/>
            <person name="Morin E."/>
            <person name="Kohler A."/>
            <person name="Barry K."/>
            <person name="LaButti K."/>
            <person name="Morin E."/>
            <person name="Salamov A."/>
            <person name="Lipzen A."/>
            <person name="Mereny Z."/>
            <person name="Hegedus B."/>
            <person name="Baldrian P."/>
            <person name="Stursova M."/>
            <person name="Weitz H."/>
            <person name="Taylor A."/>
            <person name="Grigoriev I.V."/>
            <person name="Nagy L.G."/>
            <person name="Martin F."/>
            <person name="Kauserud H."/>
        </authorList>
    </citation>
    <scope>NUCLEOTIDE SEQUENCE</scope>
    <source>
        <strain evidence="3">CBHHK188m</strain>
    </source>
</reference>
<sequence length="534" mass="57540">MLFFAPLLGIAAYRVELTRAAALSTVTLDYGTFTGYTDTTNGLIYFRGIRYADPPVGDLRWQAPVSPPSSDLGDVDASEFGFACIDATQTNSGATTDEDCLFLNVYVPIATTETDALPVLVFFHGGGFESGRTSEYPPENIVLSSAEPLIFVTVDYRLGQFGFLGGTAVHDNGDLNAGLLDQKAALEWVQEYVDQFSGNPNQVTIWGQSAGAGSVVYHLIGDGGTNTDLFSQAMGDSPPFLYLPNYTDTFVEDLFTQFASLAGCGGQSSDEDTMDCLRSASTKHLATAGSKTLANLTSSLYPFGPVTDDSYIQERPVDAFTNGNFVRVPLLFGSNTDEGANWSAELPNPSANTSSPHATETTVYNFLAGQFNTLTSASFQEAVAQYYPLADYGGSLSLQGQQMYGEMRYICSAVMITGVAYDAWDLTTYQYRWDNPTLGSTHGDELVAFFNETIVFDAADAQLAATMRQYWTSFVTSGTPVSNVTGAIVWPAVDDADGSSRILLHPGNVSIETVSDDLSARCDFWHGLASELYT</sequence>
<protein>
    <submittedName>
        <fullName evidence="3">Alpha/Beta hydrolase protein</fullName>
    </submittedName>
</protein>
<organism evidence="3 4">
    <name type="scientific">Mycena maculata</name>
    <dbReference type="NCBI Taxonomy" id="230809"/>
    <lineage>
        <taxon>Eukaryota</taxon>
        <taxon>Fungi</taxon>
        <taxon>Dikarya</taxon>
        <taxon>Basidiomycota</taxon>
        <taxon>Agaricomycotina</taxon>
        <taxon>Agaricomycetes</taxon>
        <taxon>Agaricomycetidae</taxon>
        <taxon>Agaricales</taxon>
        <taxon>Marasmiineae</taxon>
        <taxon>Mycenaceae</taxon>
        <taxon>Mycena</taxon>
    </lineage>
</organism>
<feature type="domain" description="Carboxylesterase type B" evidence="2">
    <location>
        <begin position="25"/>
        <end position="498"/>
    </location>
</feature>
<evidence type="ECO:0000259" key="2">
    <source>
        <dbReference type="Pfam" id="PF00135"/>
    </source>
</evidence>
<dbReference type="Gene3D" id="3.40.50.1820">
    <property type="entry name" value="alpha/beta hydrolase"/>
    <property type="match status" value="1"/>
</dbReference>
<evidence type="ECO:0000313" key="4">
    <source>
        <dbReference type="Proteomes" id="UP001215280"/>
    </source>
</evidence>
<gene>
    <name evidence="3" type="ORF">DFH07DRAFT_109313</name>
</gene>
<accession>A0AAD7MX29</accession>
<feature type="chain" id="PRO_5042215033" evidence="1">
    <location>
        <begin position="21"/>
        <end position="534"/>
    </location>
</feature>
<dbReference type="EMBL" id="JARJLG010000151">
    <property type="protein sequence ID" value="KAJ7736015.1"/>
    <property type="molecule type" value="Genomic_DNA"/>
</dbReference>
<dbReference type="Proteomes" id="UP001215280">
    <property type="component" value="Unassembled WGS sequence"/>
</dbReference>
<dbReference type="PROSITE" id="PS00941">
    <property type="entry name" value="CARBOXYLESTERASE_B_2"/>
    <property type="match status" value="1"/>
</dbReference>
<dbReference type="PANTHER" id="PTHR11559">
    <property type="entry name" value="CARBOXYLESTERASE"/>
    <property type="match status" value="1"/>
</dbReference>
<keyword evidence="3" id="KW-0378">Hydrolase</keyword>
<name>A0AAD7MX29_9AGAR</name>
<dbReference type="InterPro" id="IPR002018">
    <property type="entry name" value="CarbesteraseB"/>
</dbReference>
<dbReference type="InterPro" id="IPR050309">
    <property type="entry name" value="Type-B_Carboxylest/Lipase"/>
</dbReference>
<evidence type="ECO:0000256" key="1">
    <source>
        <dbReference type="SAM" id="SignalP"/>
    </source>
</evidence>
<dbReference type="SUPFAM" id="SSF53474">
    <property type="entry name" value="alpha/beta-Hydrolases"/>
    <property type="match status" value="1"/>
</dbReference>
<keyword evidence="1" id="KW-0732">Signal</keyword>
<proteinExistence type="predicted"/>
<dbReference type="AlphaFoldDB" id="A0AAD7MX29"/>
<comment type="caution">
    <text evidence="3">The sequence shown here is derived from an EMBL/GenBank/DDBJ whole genome shotgun (WGS) entry which is preliminary data.</text>
</comment>
<dbReference type="GO" id="GO:0016787">
    <property type="term" value="F:hydrolase activity"/>
    <property type="evidence" value="ECO:0007669"/>
    <property type="project" value="UniProtKB-KW"/>
</dbReference>
<dbReference type="Pfam" id="PF00135">
    <property type="entry name" value="COesterase"/>
    <property type="match status" value="1"/>
</dbReference>
<evidence type="ECO:0000313" key="3">
    <source>
        <dbReference type="EMBL" id="KAJ7736015.1"/>
    </source>
</evidence>
<keyword evidence="4" id="KW-1185">Reference proteome</keyword>
<dbReference type="InterPro" id="IPR029058">
    <property type="entry name" value="AB_hydrolase_fold"/>
</dbReference>
<feature type="signal peptide" evidence="1">
    <location>
        <begin position="1"/>
        <end position="20"/>
    </location>
</feature>
<dbReference type="InterPro" id="IPR019819">
    <property type="entry name" value="Carboxylesterase_B_CS"/>
</dbReference>